<dbReference type="SUPFAM" id="SSF50998">
    <property type="entry name" value="Quinoprotein alcohol dehydrogenase-like"/>
    <property type="match status" value="1"/>
</dbReference>
<feature type="region of interest" description="Disordered" evidence="1">
    <location>
        <begin position="136"/>
        <end position="155"/>
    </location>
</feature>
<keyword evidence="4" id="KW-1185">Reference proteome</keyword>
<keyword evidence="2" id="KW-1133">Transmembrane helix</keyword>
<organism evidence="3 4">
    <name type="scientific">Actinopolyspora biskrensis</name>
    <dbReference type="NCBI Taxonomy" id="1470178"/>
    <lineage>
        <taxon>Bacteria</taxon>
        <taxon>Bacillati</taxon>
        <taxon>Actinomycetota</taxon>
        <taxon>Actinomycetes</taxon>
        <taxon>Actinopolysporales</taxon>
        <taxon>Actinopolysporaceae</taxon>
        <taxon>Actinopolyspora</taxon>
    </lineage>
</organism>
<sequence>MTLVRPERRTKGDIATALVLTIAVLGGAVTLWWFSSARATELSPAAEPVDPAPPARTVPDRLEQVWQAPSSATPHPVLAGPAVVTGQGGEVLGRDPADGEVRWRYSRGKGLCTVGAEWERAIAVYRTGSHCNAVTSLRGSDGTREPQRNSDVGAGTRLLSDGNYVTATGSRLLETWRSDLVRTQQYGIPTDIKIPDNNLRRPECDYSGTAVGDRRVAVIAECAGSTGDRVTVLKAHPEDNEKPEEVMSTALGGERADVVAVTGGRVAVVLRDRQQLAVYDMSGALRESHAVRLGTLPETGADVRIEPTTRDGDVYWYTGRDTVALDGETLTPVWTARNTLGPATRMADERLIPVRDGLAVHDPASGERSRTLALDRAGDASPVVFPEVVGRTVLEQRGDQLFAYR</sequence>
<accession>A0A852Z1J3</accession>
<comment type="caution">
    <text evidence="3">The sequence shown here is derived from an EMBL/GenBank/DDBJ whole genome shotgun (WGS) entry which is preliminary data.</text>
</comment>
<dbReference type="InterPro" id="IPR015943">
    <property type="entry name" value="WD40/YVTN_repeat-like_dom_sf"/>
</dbReference>
<evidence type="ECO:0000256" key="1">
    <source>
        <dbReference type="SAM" id="MobiDB-lite"/>
    </source>
</evidence>
<dbReference type="Gene3D" id="2.130.10.10">
    <property type="entry name" value="YVTN repeat-like/Quinoprotein amine dehydrogenase"/>
    <property type="match status" value="1"/>
</dbReference>
<dbReference type="Proteomes" id="UP000548304">
    <property type="component" value="Unassembled WGS sequence"/>
</dbReference>
<dbReference type="AlphaFoldDB" id="A0A852Z1J3"/>
<gene>
    <name evidence="3" type="ORF">FHR84_003409</name>
</gene>
<feature type="transmembrane region" description="Helical" evidence="2">
    <location>
        <begin position="12"/>
        <end position="34"/>
    </location>
</feature>
<proteinExistence type="predicted"/>
<protein>
    <recommendedName>
        <fullName evidence="5">PQQ-like domain-containing protein</fullName>
    </recommendedName>
</protein>
<dbReference type="EMBL" id="JACBYW010000006">
    <property type="protein sequence ID" value="NYH80060.1"/>
    <property type="molecule type" value="Genomic_DNA"/>
</dbReference>
<evidence type="ECO:0000256" key="2">
    <source>
        <dbReference type="SAM" id="Phobius"/>
    </source>
</evidence>
<reference evidence="3 4" key="1">
    <citation type="submission" date="2020-07" db="EMBL/GenBank/DDBJ databases">
        <title>Genomic Encyclopedia of Type Strains, Phase III (KMG-III): the genomes of soil and plant-associated and newly described type strains.</title>
        <authorList>
            <person name="Whitman W."/>
        </authorList>
    </citation>
    <scope>NUCLEOTIDE SEQUENCE [LARGE SCALE GENOMIC DNA]</scope>
    <source>
        <strain evidence="3 4">CECT 8576</strain>
    </source>
</reference>
<keyword evidence="2" id="KW-0472">Membrane</keyword>
<dbReference type="RefSeq" id="WP_179536431.1">
    <property type="nucleotide sequence ID" value="NZ_JACBYW010000006.1"/>
</dbReference>
<evidence type="ECO:0000313" key="4">
    <source>
        <dbReference type="Proteomes" id="UP000548304"/>
    </source>
</evidence>
<name>A0A852Z1J3_9ACTN</name>
<evidence type="ECO:0008006" key="5">
    <source>
        <dbReference type="Google" id="ProtNLM"/>
    </source>
</evidence>
<keyword evidence="2" id="KW-0812">Transmembrane</keyword>
<evidence type="ECO:0000313" key="3">
    <source>
        <dbReference type="EMBL" id="NYH80060.1"/>
    </source>
</evidence>
<dbReference type="InterPro" id="IPR011047">
    <property type="entry name" value="Quinoprotein_ADH-like_sf"/>
</dbReference>